<protein>
    <submittedName>
        <fullName evidence="2">Uncharacterized protein</fullName>
    </submittedName>
</protein>
<dbReference type="RefSeq" id="WP_099242191.1">
    <property type="nucleotide sequence ID" value="NZ_FXXP01000001.1"/>
</dbReference>
<proteinExistence type="predicted"/>
<feature type="transmembrane region" description="Helical" evidence="1">
    <location>
        <begin position="6"/>
        <end position="26"/>
    </location>
</feature>
<dbReference type="Proteomes" id="UP000225972">
    <property type="component" value="Unassembled WGS sequence"/>
</dbReference>
<name>A0A238J943_9RHOB</name>
<keyword evidence="1" id="KW-0812">Transmembrane</keyword>
<dbReference type="AlphaFoldDB" id="A0A238J943"/>
<evidence type="ECO:0000256" key="1">
    <source>
        <dbReference type="SAM" id="Phobius"/>
    </source>
</evidence>
<sequence length="130" mass="13539">MPLDILIILVVVGIAGIAVLTHLLGLSKPKTFLSEAQARTAWLREFPDSTVTSVTLCASAQAALIMTQAGPGIVWAMGADSTARLLNGATFTATETGLTVTLPDYGAPRIALRLTPDEALLWTNHIGAAA</sequence>
<dbReference type="OrthoDB" id="7859692at2"/>
<evidence type="ECO:0000313" key="2">
    <source>
        <dbReference type="EMBL" id="SMX26386.1"/>
    </source>
</evidence>
<accession>A0A238J943</accession>
<gene>
    <name evidence="2" type="ORF">TRP8649_00461</name>
</gene>
<keyword evidence="3" id="KW-1185">Reference proteome</keyword>
<dbReference type="EMBL" id="FXXP01000001">
    <property type="protein sequence ID" value="SMX26386.1"/>
    <property type="molecule type" value="Genomic_DNA"/>
</dbReference>
<keyword evidence="1" id="KW-1133">Transmembrane helix</keyword>
<reference evidence="3" key="1">
    <citation type="submission" date="2017-05" db="EMBL/GenBank/DDBJ databases">
        <authorList>
            <person name="Rodrigo-Torres L."/>
            <person name="Arahal R. D."/>
            <person name="Lucena T."/>
        </authorList>
    </citation>
    <scope>NUCLEOTIDE SEQUENCE [LARGE SCALE GENOMIC DNA]</scope>
    <source>
        <strain evidence="3">CECT 8649</strain>
    </source>
</reference>
<evidence type="ECO:0000313" key="3">
    <source>
        <dbReference type="Proteomes" id="UP000225972"/>
    </source>
</evidence>
<keyword evidence="1" id="KW-0472">Membrane</keyword>
<organism evidence="2 3">
    <name type="scientific">Pelagimonas phthalicica</name>
    <dbReference type="NCBI Taxonomy" id="1037362"/>
    <lineage>
        <taxon>Bacteria</taxon>
        <taxon>Pseudomonadati</taxon>
        <taxon>Pseudomonadota</taxon>
        <taxon>Alphaproteobacteria</taxon>
        <taxon>Rhodobacterales</taxon>
        <taxon>Roseobacteraceae</taxon>
        <taxon>Pelagimonas</taxon>
    </lineage>
</organism>